<dbReference type="Proteomes" id="UP000244073">
    <property type="component" value="Unassembled WGS sequence"/>
</dbReference>
<dbReference type="VEuPathDB" id="FungiDB:P175DRAFT_0223670"/>
<reference evidence="2 3" key="1">
    <citation type="journal article" date="2018" name="Proc. Natl. Acad. Sci. U.S.A.">
        <title>Linking secondary metabolites to gene clusters through genome sequencing of six diverse Aspergillus species.</title>
        <authorList>
            <person name="Kaerboelling I."/>
            <person name="Vesth T.C."/>
            <person name="Frisvad J.C."/>
            <person name="Nybo J.L."/>
            <person name="Theobald S."/>
            <person name="Kuo A."/>
            <person name="Bowyer P."/>
            <person name="Matsuda Y."/>
            <person name="Mondo S."/>
            <person name="Lyhne E.K."/>
            <person name="Kogle M.E."/>
            <person name="Clum A."/>
            <person name="Lipzen A."/>
            <person name="Salamov A."/>
            <person name="Ngan C.Y."/>
            <person name="Daum C."/>
            <person name="Chiniquy J."/>
            <person name="Barry K."/>
            <person name="LaButti K."/>
            <person name="Haridas S."/>
            <person name="Simmons B.A."/>
            <person name="Magnuson J.K."/>
            <person name="Mortensen U.H."/>
            <person name="Larsen T.O."/>
            <person name="Grigoriev I.V."/>
            <person name="Baker S.E."/>
            <person name="Andersen M.R."/>
        </authorList>
    </citation>
    <scope>NUCLEOTIDE SEQUENCE [LARGE SCALE GENOMIC DNA]</scope>
    <source>
        <strain evidence="2 3">IBT 24754</strain>
    </source>
</reference>
<organism evidence="2 3">
    <name type="scientific">Aspergillus ochraceoroseus IBT 24754</name>
    <dbReference type="NCBI Taxonomy" id="1392256"/>
    <lineage>
        <taxon>Eukaryota</taxon>
        <taxon>Fungi</taxon>
        <taxon>Dikarya</taxon>
        <taxon>Ascomycota</taxon>
        <taxon>Pezizomycotina</taxon>
        <taxon>Eurotiomycetes</taxon>
        <taxon>Eurotiomycetidae</taxon>
        <taxon>Eurotiales</taxon>
        <taxon>Aspergillaceae</taxon>
        <taxon>Aspergillus</taxon>
        <taxon>Aspergillus subgen. Nidulantes</taxon>
    </lineage>
</organism>
<evidence type="ECO:0000256" key="1">
    <source>
        <dbReference type="SAM" id="Phobius"/>
    </source>
</evidence>
<evidence type="ECO:0000313" key="3">
    <source>
        <dbReference type="Proteomes" id="UP000244073"/>
    </source>
</evidence>
<accession>A0A2T5LWE2</accession>
<sequence length="157" mass="17612">MILQYSPSLSFSFLPPCSTGLLCVVVGREGKGEAVGKVREDLHLHCKIAEKKGMLVFMLHGVTGIREKWIVMVNVLVAIFRCCWLTIARRYARRSRCQFEDFSLSKGGLVPGDTLSPNLVLFSSSPDRSYCFGALLHSFPSRTSDIISIRFYVQALY</sequence>
<keyword evidence="1" id="KW-0472">Membrane</keyword>
<comment type="caution">
    <text evidence="2">The sequence shown here is derived from an EMBL/GenBank/DDBJ whole genome shotgun (WGS) entry which is preliminary data.</text>
</comment>
<dbReference type="RefSeq" id="XP_040751988.1">
    <property type="nucleotide sequence ID" value="XM_040892627.1"/>
</dbReference>
<dbReference type="GeneID" id="63809509"/>
<proteinExistence type="predicted"/>
<evidence type="ECO:0000313" key="2">
    <source>
        <dbReference type="EMBL" id="PTU20596.1"/>
    </source>
</evidence>
<keyword evidence="1" id="KW-0812">Transmembrane</keyword>
<protein>
    <submittedName>
        <fullName evidence="2">Uncharacterized protein</fullName>
    </submittedName>
</protein>
<feature type="transmembrane region" description="Helical" evidence="1">
    <location>
        <begin position="69"/>
        <end position="88"/>
    </location>
</feature>
<dbReference type="EMBL" id="MSFN02000004">
    <property type="protein sequence ID" value="PTU20596.1"/>
    <property type="molecule type" value="Genomic_DNA"/>
</dbReference>
<name>A0A2T5LWE2_9EURO</name>
<dbReference type="AlphaFoldDB" id="A0A2T5LWE2"/>
<gene>
    <name evidence="2" type="ORF">P175DRAFT_0223670</name>
</gene>
<keyword evidence="1" id="KW-1133">Transmembrane helix</keyword>